<evidence type="ECO:0000313" key="1">
    <source>
        <dbReference type="EMBL" id="KAF6035346.1"/>
    </source>
</evidence>
<name>A0A7J7KCT2_BUGNE</name>
<dbReference type="OrthoDB" id="414243at2759"/>
<reference evidence="1" key="1">
    <citation type="submission" date="2020-06" db="EMBL/GenBank/DDBJ databases">
        <title>Draft genome of Bugula neritina, a colonial animal packing powerful symbionts and potential medicines.</title>
        <authorList>
            <person name="Rayko M."/>
        </authorList>
    </citation>
    <scope>NUCLEOTIDE SEQUENCE [LARGE SCALE GENOMIC DNA]</scope>
    <source>
        <strain evidence="1">Kwan_BN1</strain>
    </source>
</reference>
<organism evidence="1 2">
    <name type="scientific">Bugula neritina</name>
    <name type="common">Brown bryozoan</name>
    <name type="synonym">Sertularia neritina</name>
    <dbReference type="NCBI Taxonomy" id="10212"/>
    <lineage>
        <taxon>Eukaryota</taxon>
        <taxon>Metazoa</taxon>
        <taxon>Spiralia</taxon>
        <taxon>Lophotrochozoa</taxon>
        <taxon>Bryozoa</taxon>
        <taxon>Gymnolaemata</taxon>
        <taxon>Cheilostomatida</taxon>
        <taxon>Flustrina</taxon>
        <taxon>Buguloidea</taxon>
        <taxon>Bugulidae</taxon>
        <taxon>Bugula</taxon>
    </lineage>
</organism>
<evidence type="ECO:0000313" key="2">
    <source>
        <dbReference type="Proteomes" id="UP000593567"/>
    </source>
</evidence>
<keyword evidence="2" id="KW-1185">Reference proteome</keyword>
<dbReference type="Proteomes" id="UP000593567">
    <property type="component" value="Unassembled WGS sequence"/>
</dbReference>
<dbReference type="EMBL" id="VXIV02000891">
    <property type="protein sequence ID" value="KAF6035346.1"/>
    <property type="molecule type" value="Genomic_DNA"/>
</dbReference>
<comment type="caution">
    <text evidence="1">The sequence shown here is derived from an EMBL/GenBank/DDBJ whole genome shotgun (WGS) entry which is preliminary data.</text>
</comment>
<dbReference type="AlphaFoldDB" id="A0A7J7KCT2"/>
<dbReference type="InterPro" id="IPR036282">
    <property type="entry name" value="Glutathione-S-Trfase_C_sf"/>
</dbReference>
<sequence length="95" mass="11000">MVMETAKEFCESGVVPKIYPWKLFKKVPEPEDSEKIVEEVRQTIIKHVNYIQSIADRRGKKFILCDQIQLGDVWLYATLEFCKVGVPDIMTITHG</sequence>
<protein>
    <submittedName>
        <fullName evidence="1">Uncharacterized protein</fullName>
    </submittedName>
</protein>
<gene>
    <name evidence="1" type="ORF">EB796_006344</name>
</gene>
<dbReference type="SUPFAM" id="SSF47616">
    <property type="entry name" value="GST C-terminal domain-like"/>
    <property type="match status" value="1"/>
</dbReference>
<accession>A0A7J7KCT2</accession>
<proteinExistence type="predicted"/>